<dbReference type="SUPFAM" id="SSF51735">
    <property type="entry name" value="NAD(P)-binding Rossmann-fold domains"/>
    <property type="match status" value="1"/>
</dbReference>
<dbReference type="AlphaFoldDB" id="A0A1W6ZPB7"/>
<dbReference type="RefSeq" id="WP_086087569.1">
    <property type="nucleotide sequence ID" value="NZ_CP021112.1"/>
</dbReference>
<gene>
    <name evidence="1" type="ORF">CAK95_08740</name>
</gene>
<keyword evidence="2" id="KW-1185">Reference proteome</keyword>
<organism evidence="1 2">
    <name type="scientific">Pseudorhodoplanes sinuspersici</name>
    <dbReference type="NCBI Taxonomy" id="1235591"/>
    <lineage>
        <taxon>Bacteria</taxon>
        <taxon>Pseudomonadati</taxon>
        <taxon>Pseudomonadota</taxon>
        <taxon>Alphaproteobacteria</taxon>
        <taxon>Hyphomicrobiales</taxon>
        <taxon>Pseudorhodoplanes</taxon>
    </lineage>
</organism>
<dbReference type="InterPro" id="IPR011032">
    <property type="entry name" value="GroES-like_sf"/>
</dbReference>
<dbReference type="EMBL" id="CP021112">
    <property type="protein sequence ID" value="ARP99162.1"/>
    <property type="molecule type" value="Genomic_DNA"/>
</dbReference>
<evidence type="ECO:0000313" key="1">
    <source>
        <dbReference type="EMBL" id="ARP99162.1"/>
    </source>
</evidence>
<protein>
    <submittedName>
        <fullName evidence="1">NADPH:quinone oxidoreductase</fullName>
    </submittedName>
</protein>
<dbReference type="InterPro" id="IPR051397">
    <property type="entry name" value="Zn-ADH-like_protein"/>
</dbReference>
<dbReference type="GO" id="GO:0016491">
    <property type="term" value="F:oxidoreductase activity"/>
    <property type="evidence" value="ECO:0007669"/>
    <property type="project" value="InterPro"/>
</dbReference>
<dbReference type="PANTHER" id="PTHR43677:SF4">
    <property type="entry name" value="QUINONE OXIDOREDUCTASE-LIKE PROTEIN 2"/>
    <property type="match status" value="1"/>
</dbReference>
<dbReference type="PANTHER" id="PTHR43677">
    <property type="entry name" value="SHORT-CHAIN DEHYDROGENASE/REDUCTASE"/>
    <property type="match status" value="1"/>
</dbReference>
<dbReference type="InterPro" id="IPR020843">
    <property type="entry name" value="ER"/>
</dbReference>
<dbReference type="InterPro" id="IPR013154">
    <property type="entry name" value="ADH-like_N"/>
</dbReference>
<dbReference type="Pfam" id="PF00107">
    <property type="entry name" value="ADH_zinc_N"/>
    <property type="match status" value="1"/>
</dbReference>
<dbReference type="Gene3D" id="3.40.50.720">
    <property type="entry name" value="NAD(P)-binding Rossmann-like Domain"/>
    <property type="match status" value="1"/>
</dbReference>
<dbReference type="STRING" id="1235591.CAK95_08740"/>
<dbReference type="InterPro" id="IPR036291">
    <property type="entry name" value="NAD(P)-bd_dom_sf"/>
</dbReference>
<dbReference type="Pfam" id="PF08240">
    <property type="entry name" value="ADH_N"/>
    <property type="match status" value="1"/>
</dbReference>
<reference evidence="1 2" key="1">
    <citation type="submission" date="2017-05" db="EMBL/GenBank/DDBJ databases">
        <title>Full genome sequence of Pseudorhodoplanes sinuspersici.</title>
        <authorList>
            <person name="Dastgheib S.M.M."/>
            <person name="Shavandi M."/>
            <person name="Tirandaz H."/>
        </authorList>
    </citation>
    <scope>NUCLEOTIDE SEQUENCE [LARGE SCALE GENOMIC DNA]</scope>
    <source>
        <strain evidence="1 2">RIPI110</strain>
    </source>
</reference>
<dbReference type="InterPro" id="IPR013149">
    <property type="entry name" value="ADH-like_C"/>
</dbReference>
<dbReference type="SMART" id="SM00829">
    <property type="entry name" value="PKS_ER"/>
    <property type="match status" value="1"/>
</dbReference>
<name>A0A1W6ZPB7_9HYPH</name>
<accession>A0A1W6ZPB7</accession>
<proteinExistence type="predicted"/>
<dbReference type="CDD" id="cd08241">
    <property type="entry name" value="QOR1"/>
    <property type="match status" value="1"/>
</dbReference>
<dbReference type="KEGG" id="psin:CAK95_08740"/>
<dbReference type="Gene3D" id="3.90.180.10">
    <property type="entry name" value="Medium-chain alcohol dehydrogenases, catalytic domain"/>
    <property type="match status" value="1"/>
</dbReference>
<dbReference type="OrthoDB" id="4190732at2"/>
<dbReference type="SUPFAM" id="SSF50129">
    <property type="entry name" value="GroES-like"/>
    <property type="match status" value="1"/>
</dbReference>
<dbReference type="Proteomes" id="UP000194137">
    <property type="component" value="Chromosome"/>
</dbReference>
<sequence length="324" mass="34617">MKAILCHRYGAADELELGELPEPQAGGGEVVVKVAAAALNFFDTLLIAGKYQIKPDFPFSPAAEFAGTVHSIGQGVTGFKPGDRVMSYSAYGAAREYVVAKASRLVRVPDNLDFERAAGLSVTYGTTIHALKDRAMMKSGETLAVLGAAGGVGLAAIEIGKLMGARVIACASSDEKCEFARKHGADETVNYGRDDLRAELKRIGGQHGIDVIYDPVGGDYAEPALRSIAWRGRYLVVGFAAGEIPRMPLNLPLLKGCDIVGVSWGNFTEREPEKQAANMDEIVRWCADGKLSAHVHAVYPLSETAQALKDIAARKIMGKAILRI</sequence>
<evidence type="ECO:0000313" key="2">
    <source>
        <dbReference type="Proteomes" id="UP000194137"/>
    </source>
</evidence>